<feature type="compositionally biased region" description="Basic and acidic residues" evidence="1">
    <location>
        <begin position="1"/>
        <end position="11"/>
    </location>
</feature>
<organism evidence="2 3">
    <name type="scientific">Pseudovibrio japonicus</name>
    <dbReference type="NCBI Taxonomy" id="366534"/>
    <lineage>
        <taxon>Bacteria</taxon>
        <taxon>Pseudomonadati</taxon>
        <taxon>Pseudomonadota</taxon>
        <taxon>Alphaproteobacteria</taxon>
        <taxon>Hyphomicrobiales</taxon>
        <taxon>Stappiaceae</taxon>
        <taxon>Pseudovibrio</taxon>
    </lineage>
</organism>
<protein>
    <submittedName>
        <fullName evidence="2">Uncharacterized protein</fullName>
    </submittedName>
</protein>
<evidence type="ECO:0000256" key="1">
    <source>
        <dbReference type="SAM" id="MobiDB-lite"/>
    </source>
</evidence>
<reference evidence="3" key="1">
    <citation type="journal article" date="2019" name="Int. J. Syst. Evol. Microbiol.">
        <title>The Global Catalogue of Microorganisms (GCM) 10K type strain sequencing project: providing services to taxonomists for standard genome sequencing and annotation.</title>
        <authorList>
            <consortium name="The Broad Institute Genomics Platform"/>
            <consortium name="The Broad Institute Genome Sequencing Center for Infectious Disease"/>
            <person name="Wu L."/>
            <person name="Ma J."/>
        </authorList>
    </citation>
    <scope>NUCLEOTIDE SEQUENCE [LARGE SCALE GENOMIC DNA]</scope>
    <source>
        <strain evidence="3">KCTC 12861</strain>
    </source>
</reference>
<dbReference type="EMBL" id="BMXE01000001">
    <property type="protein sequence ID" value="GHB19327.1"/>
    <property type="molecule type" value="Genomic_DNA"/>
</dbReference>
<keyword evidence="3" id="KW-1185">Reference proteome</keyword>
<evidence type="ECO:0000313" key="3">
    <source>
        <dbReference type="Proteomes" id="UP000637980"/>
    </source>
</evidence>
<proteinExistence type="predicted"/>
<name>A0ABQ3E077_9HYPH</name>
<accession>A0ABQ3E077</accession>
<dbReference type="Proteomes" id="UP000637980">
    <property type="component" value="Unassembled WGS sequence"/>
</dbReference>
<feature type="region of interest" description="Disordered" evidence="1">
    <location>
        <begin position="1"/>
        <end position="44"/>
    </location>
</feature>
<sequence>MNRHVEHDAATQRHHGHKGQAHQPRQGELVREAPGPYSLSPNPIPKLQTVSHLCEEFQPVKPLTGPSVKLPSSNWRS</sequence>
<gene>
    <name evidence="2" type="ORF">GCM10007094_04050</name>
</gene>
<comment type="caution">
    <text evidence="2">The sequence shown here is derived from an EMBL/GenBank/DDBJ whole genome shotgun (WGS) entry which is preliminary data.</text>
</comment>
<evidence type="ECO:0000313" key="2">
    <source>
        <dbReference type="EMBL" id="GHB19327.1"/>
    </source>
</evidence>